<evidence type="ECO:0000256" key="3">
    <source>
        <dbReference type="ARBA" id="ARBA00022553"/>
    </source>
</evidence>
<dbReference type="STRING" id="1619103.UU80_C0004G0033"/>
<dbReference type="GO" id="GO:0000287">
    <property type="term" value="F:magnesium ion binding"/>
    <property type="evidence" value="ECO:0007669"/>
    <property type="project" value="InterPro"/>
</dbReference>
<dbReference type="PANTHER" id="PTHR43771:SF2">
    <property type="entry name" value="PHOSPHOMANNOMUTASE_PHOSPHOGLUCOMUTASE"/>
    <property type="match status" value="1"/>
</dbReference>
<dbReference type="GO" id="GO:0005975">
    <property type="term" value="P:carbohydrate metabolic process"/>
    <property type="evidence" value="ECO:0007669"/>
    <property type="project" value="InterPro"/>
</dbReference>
<sequence>MQVKNSIFRSYDIRGIYPDELDEVAAEAIGKAFGTVLVAKGANECVIGMDNRESSPALSQSFIKGLNSTGINSVNTGVTLTPIIHFLTHIPGFGGGVNITASHNPKKYNGIKLDLEKAVTIHGEGLQKLYEDVIRGDFKTGKGLNVEKDLIGFYIDYLKKQFKFDGKLKIVLDCGNGATSLIAPKVLEALGCVLIPVDCSLNSDFPHGVPDPENRAFMKELQNKVLEYQADIGFAFDTDGDRVGVVDGNGNFHENDRIILLLAADVLRRYPGSTIVYDVKSSGVVEGFITKHGGVAKISATGRSNLLEEMRNGAVLGSELSGHTYFGKDYLGFDDGIYAVCRILEIITRSGKSLAELMSVFPKRVSTPEIKVDCSDEEKFIVIENVKEEVSKTYPNVITIDGVRVQVTDTGWFLVRASNTSSYLSIRLEGKDQKEVDYLFSIVDNLLNKVKKLHLTLSNTVSAS</sequence>
<evidence type="ECO:0000256" key="6">
    <source>
        <dbReference type="ARBA" id="ARBA00023235"/>
    </source>
</evidence>
<dbReference type="Pfam" id="PF02878">
    <property type="entry name" value="PGM_PMM_I"/>
    <property type="match status" value="1"/>
</dbReference>
<feature type="domain" description="Alpha-D-phosphohexomutase alpha/beta/alpha" evidence="10">
    <location>
        <begin position="154"/>
        <end position="250"/>
    </location>
</feature>
<dbReference type="InterPro" id="IPR005844">
    <property type="entry name" value="A-D-PHexomutase_a/b/a-I"/>
</dbReference>
<evidence type="ECO:0000256" key="5">
    <source>
        <dbReference type="ARBA" id="ARBA00022842"/>
    </source>
</evidence>
<evidence type="ECO:0000259" key="9">
    <source>
        <dbReference type="Pfam" id="PF02878"/>
    </source>
</evidence>
<dbReference type="Proteomes" id="UP000034920">
    <property type="component" value="Unassembled WGS sequence"/>
</dbReference>
<dbReference type="CDD" id="cd03089">
    <property type="entry name" value="PMM_PGM"/>
    <property type="match status" value="1"/>
</dbReference>
<evidence type="ECO:0000259" key="10">
    <source>
        <dbReference type="Pfam" id="PF02879"/>
    </source>
</evidence>
<comment type="similarity">
    <text evidence="2 7">Belongs to the phosphohexose mutase family.</text>
</comment>
<evidence type="ECO:0000259" key="11">
    <source>
        <dbReference type="Pfam" id="PF02880"/>
    </source>
</evidence>
<dbReference type="InterPro" id="IPR036900">
    <property type="entry name" value="A-D-PHexomutase_C_sf"/>
</dbReference>
<dbReference type="Gene3D" id="3.30.310.50">
    <property type="entry name" value="Alpha-D-phosphohexomutase, C-terminal domain"/>
    <property type="match status" value="1"/>
</dbReference>
<evidence type="ECO:0000256" key="1">
    <source>
        <dbReference type="ARBA" id="ARBA00001946"/>
    </source>
</evidence>
<comment type="cofactor">
    <cofactor evidence="1">
        <name>Mg(2+)</name>
        <dbReference type="ChEBI" id="CHEBI:18420"/>
    </cofactor>
</comment>
<dbReference type="InterPro" id="IPR005845">
    <property type="entry name" value="A-D-PHexomutase_a/b/a-II"/>
</dbReference>
<feature type="domain" description="Alpha-D-phosphohexomutase C-terminal" evidence="8">
    <location>
        <begin position="369"/>
        <end position="441"/>
    </location>
</feature>
<dbReference type="InterPro" id="IPR005846">
    <property type="entry name" value="A-D-PHexomutase_a/b/a-III"/>
</dbReference>
<dbReference type="EMBL" id="LCCA01000004">
    <property type="protein sequence ID" value="KKS22643.1"/>
    <property type="molecule type" value="Genomic_DNA"/>
</dbReference>
<dbReference type="InterPro" id="IPR005843">
    <property type="entry name" value="A-D-PHexomutase_C"/>
</dbReference>
<dbReference type="AlphaFoldDB" id="A0A0G1ABN1"/>
<reference evidence="12 13" key="1">
    <citation type="journal article" date="2015" name="Nature">
        <title>rRNA introns, odd ribosomes, and small enigmatic genomes across a large radiation of phyla.</title>
        <authorList>
            <person name="Brown C.T."/>
            <person name="Hug L.A."/>
            <person name="Thomas B.C."/>
            <person name="Sharon I."/>
            <person name="Castelle C.J."/>
            <person name="Singh A."/>
            <person name="Wilkins M.J."/>
            <person name="Williams K.H."/>
            <person name="Banfield J.F."/>
        </authorList>
    </citation>
    <scope>NUCLEOTIDE SEQUENCE [LARGE SCALE GENOMIC DNA]</scope>
</reference>
<dbReference type="PANTHER" id="PTHR43771">
    <property type="entry name" value="PHOSPHOMANNOMUTASE"/>
    <property type="match status" value="1"/>
</dbReference>
<keyword evidence="3" id="KW-0597">Phosphoprotein</keyword>
<dbReference type="PROSITE" id="PS00710">
    <property type="entry name" value="PGM_PMM"/>
    <property type="match status" value="1"/>
</dbReference>
<keyword evidence="5 7" id="KW-0460">Magnesium</keyword>
<dbReference type="PRINTS" id="PR00509">
    <property type="entry name" value="PGMPMM"/>
</dbReference>
<evidence type="ECO:0000313" key="12">
    <source>
        <dbReference type="EMBL" id="KKS22643.1"/>
    </source>
</evidence>
<feature type="domain" description="Alpha-D-phosphohexomutase alpha/beta/alpha" evidence="11">
    <location>
        <begin position="255"/>
        <end position="361"/>
    </location>
</feature>
<evidence type="ECO:0000313" key="13">
    <source>
        <dbReference type="Proteomes" id="UP000034920"/>
    </source>
</evidence>
<accession>A0A0G1ABN1</accession>
<organism evidence="12 13">
    <name type="scientific">candidate division WWE3 bacterium GW2011_GWA1_41_8</name>
    <dbReference type="NCBI Taxonomy" id="1619103"/>
    <lineage>
        <taxon>Bacteria</taxon>
        <taxon>Katanobacteria</taxon>
    </lineage>
</organism>
<dbReference type="InterPro" id="IPR016066">
    <property type="entry name" value="A-D-PHexomutase_CS"/>
</dbReference>
<dbReference type="Pfam" id="PF00408">
    <property type="entry name" value="PGM_PMM_IV"/>
    <property type="match status" value="1"/>
</dbReference>
<keyword evidence="4 7" id="KW-0479">Metal-binding</keyword>
<dbReference type="Pfam" id="PF02879">
    <property type="entry name" value="PGM_PMM_II"/>
    <property type="match status" value="1"/>
</dbReference>
<evidence type="ECO:0000256" key="4">
    <source>
        <dbReference type="ARBA" id="ARBA00022723"/>
    </source>
</evidence>
<dbReference type="InterPro" id="IPR016055">
    <property type="entry name" value="A-D-PHexomutase_a/b/a-I/II/III"/>
</dbReference>
<dbReference type="Gene3D" id="3.40.120.10">
    <property type="entry name" value="Alpha-D-Glucose-1,6-Bisphosphate, subunit A, domain 3"/>
    <property type="match status" value="3"/>
</dbReference>
<evidence type="ECO:0000259" key="8">
    <source>
        <dbReference type="Pfam" id="PF00408"/>
    </source>
</evidence>
<proteinExistence type="inferred from homology"/>
<evidence type="ECO:0000256" key="2">
    <source>
        <dbReference type="ARBA" id="ARBA00010231"/>
    </source>
</evidence>
<dbReference type="GO" id="GO:0016868">
    <property type="term" value="F:intramolecular phosphotransferase activity"/>
    <property type="evidence" value="ECO:0007669"/>
    <property type="project" value="InterPro"/>
</dbReference>
<dbReference type="SUPFAM" id="SSF53738">
    <property type="entry name" value="Phosphoglucomutase, first 3 domains"/>
    <property type="match status" value="3"/>
</dbReference>
<gene>
    <name evidence="12" type="ORF">UU80_C0004G0033</name>
</gene>
<keyword evidence="6" id="KW-0413">Isomerase</keyword>
<comment type="caution">
    <text evidence="12">The sequence shown here is derived from an EMBL/GenBank/DDBJ whole genome shotgun (WGS) entry which is preliminary data.</text>
</comment>
<evidence type="ECO:0000256" key="7">
    <source>
        <dbReference type="RuleBase" id="RU004326"/>
    </source>
</evidence>
<dbReference type="SUPFAM" id="SSF55957">
    <property type="entry name" value="Phosphoglucomutase, C-terminal domain"/>
    <property type="match status" value="1"/>
</dbReference>
<name>A0A0G1ABN1_UNCKA</name>
<feature type="domain" description="Alpha-D-phosphohexomutase alpha/beta/alpha" evidence="9">
    <location>
        <begin position="7"/>
        <end position="138"/>
    </location>
</feature>
<protein>
    <submittedName>
        <fullName evidence="12">Phosphoglucomutase</fullName>
    </submittedName>
</protein>
<dbReference type="Pfam" id="PF02880">
    <property type="entry name" value="PGM_PMM_III"/>
    <property type="match status" value="1"/>
</dbReference>
<dbReference type="InterPro" id="IPR005841">
    <property type="entry name" value="Alpha-D-phosphohexomutase_SF"/>
</dbReference>